<dbReference type="Proteomes" id="UP000236728">
    <property type="component" value="Unassembled WGS sequence"/>
</dbReference>
<organism evidence="3 4">
    <name type="scientific">Bryocella elongata</name>
    <dbReference type="NCBI Taxonomy" id="863522"/>
    <lineage>
        <taxon>Bacteria</taxon>
        <taxon>Pseudomonadati</taxon>
        <taxon>Acidobacteriota</taxon>
        <taxon>Terriglobia</taxon>
        <taxon>Terriglobales</taxon>
        <taxon>Acidobacteriaceae</taxon>
        <taxon>Bryocella</taxon>
    </lineage>
</organism>
<protein>
    <submittedName>
        <fullName evidence="3">Uncharacterized lipoprotein YddW, UPF0748 family</fullName>
    </submittedName>
</protein>
<dbReference type="InterPro" id="IPR003790">
    <property type="entry name" value="GHL10"/>
</dbReference>
<dbReference type="PANTHER" id="PTHR43405:SF1">
    <property type="entry name" value="GLYCOSYL HYDROLASE DIGH"/>
    <property type="match status" value="1"/>
</dbReference>
<name>A0A1H6C2S9_9BACT</name>
<keyword evidence="4" id="KW-1185">Reference proteome</keyword>
<dbReference type="RefSeq" id="WP_103935044.1">
    <property type="nucleotide sequence ID" value="NZ_FNVA01000008.1"/>
</dbReference>
<sequence>MPLFGSSVSRRRLLQLVSSASVAGVLRAETPQAAKPVPSKVLTAPRPAREVRAIWVHPEAHIAADETQGKTQIREMVQRFAKANFNTLFPWTVSGYLAALEHEAYREKHPLARWDALGVLVEEAAREGLDVDMWYSFTDYREADSPEFDPKLGGDPAWMAKRLDELVPDQKLMKLEDKHQQNVCPQHYKARAWMQAQLKSTMARYPKLHGLQIEEPGYGTKGYCVCELCRHVYEQLHGRKLTEVLDSDTAEDFRTLGNSAMIEELRAMFTGTKLQLAANGGHDWRHDRIRGRDWGRWGASGWLSYYIPQVYVPDVATFRSQLQRTLDDIGAECPVYAGMALASTSGNTTAAMLGQQIEAAREMGAPGVALFHGAAFKDEDLAALRAGVFRRPA</sequence>
<dbReference type="PANTHER" id="PTHR43405">
    <property type="entry name" value="GLYCOSYL HYDROLASE DIGH"/>
    <property type="match status" value="1"/>
</dbReference>
<proteinExistence type="predicted"/>
<keyword evidence="3" id="KW-0449">Lipoprotein</keyword>
<gene>
    <name evidence="3" type="ORF">SAMN05421819_4208</name>
</gene>
<dbReference type="AlphaFoldDB" id="A0A1H6C2S9"/>
<evidence type="ECO:0000313" key="4">
    <source>
        <dbReference type="Proteomes" id="UP000236728"/>
    </source>
</evidence>
<accession>A0A1H6C2S9</accession>
<evidence type="ECO:0000313" key="3">
    <source>
        <dbReference type="EMBL" id="SEG67274.1"/>
    </source>
</evidence>
<dbReference type="Pfam" id="PF02638">
    <property type="entry name" value="GHL10"/>
    <property type="match status" value="1"/>
</dbReference>
<reference evidence="3 4" key="1">
    <citation type="submission" date="2016-10" db="EMBL/GenBank/DDBJ databases">
        <authorList>
            <person name="de Groot N.N."/>
        </authorList>
    </citation>
    <scope>NUCLEOTIDE SEQUENCE [LARGE SCALE GENOMIC DNA]</scope>
    <source>
        <strain evidence="3 4">DSM 22489</strain>
    </source>
</reference>
<dbReference type="Gene3D" id="3.20.20.80">
    <property type="entry name" value="Glycosidases"/>
    <property type="match status" value="1"/>
</dbReference>
<dbReference type="EMBL" id="FNVA01000008">
    <property type="protein sequence ID" value="SEG67274.1"/>
    <property type="molecule type" value="Genomic_DNA"/>
</dbReference>
<keyword evidence="1" id="KW-0732">Signal</keyword>
<evidence type="ECO:0000256" key="1">
    <source>
        <dbReference type="ARBA" id="ARBA00022729"/>
    </source>
</evidence>
<evidence type="ECO:0000259" key="2">
    <source>
        <dbReference type="Pfam" id="PF02638"/>
    </source>
</evidence>
<dbReference type="InterPro" id="IPR052177">
    <property type="entry name" value="Divisome_Glycosyl_Hydrolase"/>
</dbReference>
<feature type="domain" description="Glycosyl hydrolase-like 10" evidence="2">
    <location>
        <begin position="50"/>
        <end position="325"/>
    </location>
</feature>
<dbReference type="OrthoDB" id="9760892at2"/>